<keyword evidence="3" id="KW-1185">Reference proteome</keyword>
<accession>A0A392N2C8</accession>
<dbReference type="PANTHER" id="PTHR46890">
    <property type="entry name" value="NON-LTR RETROLELEMENT REVERSE TRANSCRIPTASE-LIKE PROTEIN-RELATED"/>
    <property type="match status" value="1"/>
</dbReference>
<reference evidence="2 3" key="1">
    <citation type="journal article" date="2018" name="Front. Plant Sci.">
        <title>Red Clover (Trifolium pratense) and Zigzag Clover (T. medium) - A Picture of Genomic Similarities and Differences.</title>
        <authorList>
            <person name="Dluhosova J."/>
            <person name="Istvanek J."/>
            <person name="Nedelnik J."/>
            <person name="Repkova J."/>
        </authorList>
    </citation>
    <scope>NUCLEOTIDE SEQUENCE [LARGE SCALE GENOMIC DNA]</scope>
    <source>
        <strain evidence="3">cv. 10/8</strain>
        <tissue evidence="2">Leaf</tissue>
    </source>
</reference>
<evidence type="ECO:0000313" key="3">
    <source>
        <dbReference type="Proteomes" id="UP000265520"/>
    </source>
</evidence>
<dbReference type="AlphaFoldDB" id="A0A392N2C8"/>
<dbReference type="EMBL" id="LXQA010025643">
    <property type="protein sequence ID" value="MCH93722.1"/>
    <property type="molecule type" value="Genomic_DNA"/>
</dbReference>
<dbReference type="InterPro" id="IPR052343">
    <property type="entry name" value="Retrotransposon-Effector_Assoc"/>
</dbReference>
<dbReference type="CDD" id="cd01650">
    <property type="entry name" value="RT_nLTR_like"/>
    <property type="match status" value="1"/>
</dbReference>
<organism evidence="2 3">
    <name type="scientific">Trifolium medium</name>
    <dbReference type="NCBI Taxonomy" id="97028"/>
    <lineage>
        <taxon>Eukaryota</taxon>
        <taxon>Viridiplantae</taxon>
        <taxon>Streptophyta</taxon>
        <taxon>Embryophyta</taxon>
        <taxon>Tracheophyta</taxon>
        <taxon>Spermatophyta</taxon>
        <taxon>Magnoliopsida</taxon>
        <taxon>eudicotyledons</taxon>
        <taxon>Gunneridae</taxon>
        <taxon>Pentapetalae</taxon>
        <taxon>rosids</taxon>
        <taxon>fabids</taxon>
        <taxon>Fabales</taxon>
        <taxon>Fabaceae</taxon>
        <taxon>Papilionoideae</taxon>
        <taxon>50 kb inversion clade</taxon>
        <taxon>NPAAA clade</taxon>
        <taxon>Hologalegina</taxon>
        <taxon>IRL clade</taxon>
        <taxon>Trifolieae</taxon>
        <taxon>Trifolium</taxon>
    </lineage>
</organism>
<dbReference type="Pfam" id="PF00078">
    <property type="entry name" value="RVT_1"/>
    <property type="match status" value="1"/>
</dbReference>
<evidence type="ECO:0000259" key="1">
    <source>
        <dbReference type="PROSITE" id="PS50878"/>
    </source>
</evidence>
<proteinExistence type="predicted"/>
<comment type="caution">
    <text evidence="2">The sequence shown here is derived from an EMBL/GenBank/DDBJ whole genome shotgun (WGS) entry which is preliminary data.</text>
</comment>
<feature type="non-terminal residue" evidence="2">
    <location>
        <position position="390"/>
    </location>
</feature>
<dbReference type="InterPro" id="IPR043502">
    <property type="entry name" value="DNA/RNA_pol_sf"/>
</dbReference>
<sequence>MLNEAYTAVEVLQAIKDMKSLAAPGPDGLPALFYQTYWDVIGPDITNLILDILNNNGDPGPLNSTYICLIPKISQASLPNDYRPISLCNVTLKIITKTIANRFKQVLPDIISPNQSAFIQGRLITDNTLIASEIFDYMSHTNRKKGFVGVKTDMAKAYDRVEWSFLADTLLSMGFPPSMVQTIMKCVTTVTFSILINGIPSRSFQPQRGLRQGDPLSPYLFIICADVLSGLISKAQSNQGLHGVKIAPKAPEITHLLFADDSLFFCRANKEEVTTLANIIQQYQAASGQLVNYNKSEMVFSKGVSSDIKTTISLILPIQLKDHFNKYLGLPTVVGRSKSQVFNFIQDKIWKKLKGWKERNLSFAGRCTLIKAVAQAIPTYLMSSFLIPKG</sequence>
<dbReference type="InterPro" id="IPR000477">
    <property type="entry name" value="RT_dom"/>
</dbReference>
<dbReference type="Proteomes" id="UP000265520">
    <property type="component" value="Unassembled WGS sequence"/>
</dbReference>
<dbReference type="PANTHER" id="PTHR46890:SF48">
    <property type="entry name" value="RNA-DIRECTED DNA POLYMERASE"/>
    <property type="match status" value="1"/>
</dbReference>
<protein>
    <recommendedName>
        <fullName evidence="1">Reverse transcriptase domain-containing protein</fullName>
    </recommendedName>
</protein>
<dbReference type="SUPFAM" id="SSF56672">
    <property type="entry name" value="DNA/RNA polymerases"/>
    <property type="match status" value="1"/>
</dbReference>
<name>A0A392N2C8_9FABA</name>
<feature type="domain" description="Reverse transcriptase" evidence="1">
    <location>
        <begin position="51"/>
        <end position="332"/>
    </location>
</feature>
<dbReference type="PROSITE" id="PS50878">
    <property type="entry name" value="RT_POL"/>
    <property type="match status" value="1"/>
</dbReference>
<evidence type="ECO:0000313" key="2">
    <source>
        <dbReference type="EMBL" id="MCH93722.1"/>
    </source>
</evidence>